<dbReference type="HOGENOM" id="CLU_1510586_0_0_1"/>
<dbReference type="OrthoDB" id="5979581at2759"/>
<dbReference type="InParanoid" id="Q5BDR5"/>
<reference evidence="2" key="1">
    <citation type="journal article" date="2005" name="Nature">
        <title>Sequencing of Aspergillus nidulans and comparative analysis with A. fumigatus and A. oryzae.</title>
        <authorList>
            <person name="Galagan J.E."/>
            <person name="Calvo S.E."/>
            <person name="Cuomo C."/>
            <person name="Ma L.J."/>
            <person name="Wortman J.R."/>
            <person name="Batzoglou S."/>
            <person name="Lee S.I."/>
            <person name="Basturkmen M."/>
            <person name="Spevak C.C."/>
            <person name="Clutterbuck J."/>
            <person name="Kapitonov V."/>
            <person name="Jurka J."/>
            <person name="Scazzocchio C."/>
            <person name="Farman M."/>
            <person name="Butler J."/>
            <person name="Purcell S."/>
            <person name="Harris S."/>
            <person name="Braus G.H."/>
            <person name="Draht O."/>
            <person name="Busch S."/>
            <person name="D'Enfert C."/>
            <person name="Bouchier C."/>
            <person name="Goldman G.H."/>
            <person name="Bell-Pedersen D."/>
            <person name="Griffiths-Jones S."/>
            <person name="Doonan J.H."/>
            <person name="Yu J."/>
            <person name="Vienken K."/>
            <person name="Pain A."/>
            <person name="Freitag M."/>
            <person name="Selker E.U."/>
            <person name="Archer D.B."/>
            <person name="Penalva M.A."/>
            <person name="Oakley B.R."/>
            <person name="Momany M."/>
            <person name="Tanaka T."/>
            <person name="Kumagai T."/>
            <person name="Asai K."/>
            <person name="Machida M."/>
            <person name="Nierman W.C."/>
            <person name="Denning D.W."/>
            <person name="Caddick M."/>
            <person name="Hynes M."/>
            <person name="Paoletti M."/>
            <person name="Fischer R."/>
            <person name="Miller B."/>
            <person name="Dyer P."/>
            <person name="Sachs M.S."/>
            <person name="Osmani S.A."/>
            <person name="Birren B.W."/>
        </authorList>
    </citation>
    <scope>NUCLEOTIDE SEQUENCE [LARGE SCALE GENOMIC DNA]</scope>
    <source>
        <strain evidence="2">FGSC A4 / ATCC 38163 / CBS 112.46 / NRRL 194 / M139</strain>
    </source>
</reference>
<dbReference type="KEGG" id="ani:ANIA_01315"/>
<dbReference type="Proteomes" id="UP000000560">
    <property type="component" value="Chromosome VIII"/>
</dbReference>
<accession>C8VS66</accession>
<protein>
    <recommendedName>
        <fullName evidence="3">Protein kinase domain-containing protein</fullName>
    </recommendedName>
</protein>
<proteinExistence type="predicted"/>
<evidence type="ECO:0000313" key="1">
    <source>
        <dbReference type="EMBL" id="CBF87732.1"/>
    </source>
</evidence>
<dbReference type="AlphaFoldDB" id="Q5BDR5"/>
<sequence length="178" mass="19788">MSSIRVPPTLPNWPRIDVPQQNRSEERYTVIPSTPLRRYYFNEDDKARVSEIDIALGDWGVSSWTDPHLSENIQPVALRAPEVLIHAPGTQAPTFGTSTPSCLNWGPGTGEGDLDDEGRVKGGLATQRPQLSSDSFMPGLDKEVRDEFASWLRAAMRINPTERASAEDLLRHPWLGAL</sequence>
<reference evidence="2" key="2">
    <citation type="journal article" date="2009" name="Fungal Genet. Biol.">
        <title>The 2008 update of the Aspergillus nidulans genome annotation: a community effort.</title>
        <authorList>
            <person name="Wortman J.R."/>
            <person name="Gilsenan J.M."/>
            <person name="Joardar V."/>
            <person name="Deegan J."/>
            <person name="Clutterbuck J."/>
            <person name="Andersen M.R."/>
            <person name="Archer D."/>
            <person name="Bencina M."/>
            <person name="Braus G."/>
            <person name="Coutinho P."/>
            <person name="von Dohren H."/>
            <person name="Doonan J."/>
            <person name="Driessen A.J."/>
            <person name="Durek P."/>
            <person name="Espeso E."/>
            <person name="Fekete E."/>
            <person name="Flipphi M."/>
            <person name="Estrada C.G."/>
            <person name="Geysens S."/>
            <person name="Goldman G."/>
            <person name="de Groot P.W."/>
            <person name="Hansen K."/>
            <person name="Harris S.D."/>
            <person name="Heinekamp T."/>
            <person name="Helmstaedt K."/>
            <person name="Henrissat B."/>
            <person name="Hofmann G."/>
            <person name="Homan T."/>
            <person name="Horio T."/>
            <person name="Horiuchi H."/>
            <person name="James S."/>
            <person name="Jones M."/>
            <person name="Karaffa L."/>
            <person name="Karanyi Z."/>
            <person name="Kato M."/>
            <person name="Keller N."/>
            <person name="Kelly D.E."/>
            <person name="Kiel J.A."/>
            <person name="Kim J.M."/>
            <person name="van der Klei I.J."/>
            <person name="Klis F.M."/>
            <person name="Kovalchuk A."/>
            <person name="Krasevec N."/>
            <person name="Kubicek C.P."/>
            <person name="Liu B."/>
            <person name="Maccabe A."/>
            <person name="Meyer V."/>
            <person name="Mirabito P."/>
            <person name="Miskei M."/>
            <person name="Mos M."/>
            <person name="Mullins J."/>
            <person name="Nelson D.R."/>
            <person name="Nielsen J."/>
            <person name="Oakley B.R."/>
            <person name="Osmani S.A."/>
            <person name="Pakula T."/>
            <person name="Paszewski A."/>
            <person name="Paulsen I."/>
            <person name="Pilsyk S."/>
            <person name="Pocsi I."/>
            <person name="Punt P.J."/>
            <person name="Ram A.F."/>
            <person name="Ren Q."/>
            <person name="Robellet X."/>
            <person name="Robson G."/>
            <person name="Seiboth B."/>
            <person name="van Solingen P."/>
            <person name="Specht T."/>
            <person name="Sun J."/>
            <person name="Taheri-Talesh N."/>
            <person name="Takeshita N."/>
            <person name="Ussery D."/>
            <person name="vanKuyk P.A."/>
            <person name="Visser H."/>
            <person name="van de Vondervoort P.J."/>
            <person name="de Vries R.P."/>
            <person name="Walton J."/>
            <person name="Xiang X."/>
            <person name="Xiong Y."/>
            <person name="Zeng A.P."/>
            <person name="Brandt B.W."/>
            <person name="Cornell M.J."/>
            <person name="van den Hondel C.A."/>
            <person name="Visser J."/>
            <person name="Oliver S.G."/>
            <person name="Turner G."/>
        </authorList>
    </citation>
    <scope>GENOME REANNOTATION</scope>
    <source>
        <strain evidence="2">FGSC A4 / ATCC 38163 / CBS 112.46 / NRRL 194 / M139</strain>
    </source>
</reference>
<dbReference type="SUPFAM" id="SSF56112">
    <property type="entry name" value="Protein kinase-like (PK-like)"/>
    <property type="match status" value="1"/>
</dbReference>
<keyword evidence="2" id="KW-1185">Reference proteome</keyword>
<dbReference type="eggNOG" id="KOG1290">
    <property type="taxonomic scope" value="Eukaryota"/>
</dbReference>
<organism evidence="1 2">
    <name type="scientific">Emericella nidulans (strain FGSC A4 / ATCC 38163 / CBS 112.46 / NRRL 194 / M139)</name>
    <name type="common">Aspergillus nidulans</name>
    <dbReference type="NCBI Taxonomy" id="227321"/>
    <lineage>
        <taxon>Eukaryota</taxon>
        <taxon>Fungi</taxon>
        <taxon>Dikarya</taxon>
        <taxon>Ascomycota</taxon>
        <taxon>Pezizomycotina</taxon>
        <taxon>Eurotiomycetes</taxon>
        <taxon>Eurotiomycetidae</taxon>
        <taxon>Eurotiales</taxon>
        <taxon>Aspergillaceae</taxon>
        <taxon>Aspergillus</taxon>
        <taxon>Aspergillus subgen. Nidulantes</taxon>
    </lineage>
</organism>
<dbReference type="GeneID" id="2877089"/>
<dbReference type="EMBL" id="BN001308">
    <property type="protein sequence ID" value="CBF87732.1"/>
    <property type="molecule type" value="Genomic_DNA"/>
</dbReference>
<accession>Q5BDR5</accession>
<dbReference type="RefSeq" id="XP_658919.1">
    <property type="nucleotide sequence ID" value="XM_653827.1"/>
</dbReference>
<dbReference type="InterPro" id="IPR011009">
    <property type="entry name" value="Kinase-like_dom_sf"/>
</dbReference>
<evidence type="ECO:0008006" key="3">
    <source>
        <dbReference type="Google" id="ProtNLM"/>
    </source>
</evidence>
<evidence type="ECO:0000313" key="2">
    <source>
        <dbReference type="Proteomes" id="UP000000560"/>
    </source>
</evidence>
<dbReference type="STRING" id="227321.Q5BDR5"/>
<name>Q5BDR5_EMENI</name>
<dbReference type="Gene3D" id="1.10.510.10">
    <property type="entry name" value="Transferase(Phosphotransferase) domain 1"/>
    <property type="match status" value="2"/>
</dbReference>
<gene>
    <name evidence="1" type="ORF">ANIA_01315</name>
</gene>